<dbReference type="GO" id="GO:0003677">
    <property type="term" value="F:DNA binding"/>
    <property type="evidence" value="ECO:0007669"/>
    <property type="project" value="UniProtKB-KW"/>
</dbReference>
<evidence type="ECO:0000256" key="1">
    <source>
        <dbReference type="ARBA" id="ARBA00000213"/>
    </source>
</evidence>
<dbReference type="Gene3D" id="3.40.50.140">
    <property type="match status" value="1"/>
</dbReference>
<evidence type="ECO:0000313" key="28">
    <source>
        <dbReference type="EMBL" id="KAF7687258.1"/>
    </source>
</evidence>
<dbReference type="Proteomes" id="UP000606274">
    <property type="component" value="Unassembled WGS sequence"/>
</dbReference>
<accession>A0A8T0A5X9</accession>
<sequence>MKTVLMVAEKPSLAQSIAKILSKGGCSSRKGLNGACSVHEYPGYFMGQNVRFKMTSVCGHVMSLDFTGKYNNWDKVDPAELFTKAPTEKKEANPKLSMVKFLQVEAKGCDFVVLWLDCDKEGENICFEVLDAIQPVMNMPYNNERTVYRAKFSSITDTDICNAMNRLGEPNQNESLSVDARQELDLRIGCAFTRFQTKYFQGKYGNLDSSLISFGPCQTPTLGFCVERHDKIQSFKPETYWVIQAKVFKGKDSPITLDWDRVRVFDREIGQMFVNMAKSAREALVESVSKKEKAKQRPLALNTVEMLRVASSALGMGPQHTMQIAERLYTQGYISYPRTETTHYPENFDLKGTLKQQANCSYWAEPVRTLISEGINRPRKGVDAGDHPPITPMRAATENELGSDGWRLYEYITRHFIATVSQDCKYLQTTISFQIGAEGFSSTGKTLLSAGFTEVMPWQGIPLEEALPSCEKGDLFTVDEIKLLEKQTNPPDYLTEAELITLMEKHGIGTDASIPVHINNICQRNYVTVESGRKLKPTNLGIVLVHGYYKIDAELVLPTIRSALEKQLNLIALGKANFHQVLQHTLDIFKRKFHYFVDSISGMDELMEVSFSPIAATGKPFSRCGKCHRFMKYIQAKPSRLHCSHCDETYSLPQNGAIKLYKELRCPLDEFELVLWTSGSRGKSYSLCPYCFSNPPFRDMKKGMGCNECTHPTCPHSLNSLGIGQCVECETGVLVFDPNSGPKWRMACNKCSVVVHFFEQAHKVQVSQESCESCEASLVIVDFHKAHSPLADGETQHTGCVFCDPIFQDLVELKHATMRHPMHKGGGARRGRGRGRGRRPGGRVFYIREKGVSERDKRVLRGAKRNKADCRSVCCETDRTVTLDEIKGESLDLGLRLLSARNAPGSLSASMCHAAVTELLKDDLSPFYSPKDPEQQQEGEAEVVLLQSEPVQRLFINKLREVGVAWQKQLPNLTPCSSHSRLCSVHAIRNTRRKMEDRHVLLPEFNQLFGLQDGVEREYYAVFDGHGGVDAATYTSTHLHVILSQQEVLKSDTSTAFKNSFIQTDDMFRIKARRERMRSGSTGVAVLLAADWLTVSWLGDSQVMLVKKGEPVILMDPHKPEREDEKKRIEDLGGCIAFMGCWRVNGTYAVSRAIGDFDQKPYISNAADCTQVQLSGDEDYVLLACDGFFDVLRPADVPGLVLEALRESGGSGEDIAQSLVAQAKAAGSSDNITVLLVFLREPRDLLH</sequence>
<dbReference type="InterPro" id="IPR013824">
    <property type="entry name" value="Topo_IA_cen_sub1"/>
</dbReference>
<gene>
    <name evidence="28" type="ORF">HF521_014486</name>
</gene>
<reference evidence="28" key="1">
    <citation type="submission" date="2020-08" db="EMBL/GenBank/DDBJ databases">
        <title>Chromosome-level assembly of Southern catfish (Silurus meridionalis) provides insights into visual adaptation to the nocturnal and benthic lifestyles.</title>
        <authorList>
            <person name="Zhang Y."/>
            <person name="Wang D."/>
            <person name="Peng Z."/>
        </authorList>
    </citation>
    <scope>NUCLEOTIDE SEQUENCE</scope>
    <source>
        <strain evidence="28">SWU-2019-XX</strain>
        <tissue evidence="28">Muscle</tissue>
    </source>
</reference>
<dbReference type="SMART" id="SM00437">
    <property type="entry name" value="TOP1Ac"/>
    <property type="match status" value="1"/>
</dbReference>
<keyword evidence="10" id="KW-0677">Repeat</keyword>
<evidence type="ECO:0000256" key="2">
    <source>
        <dbReference type="ARBA" id="ARBA00001936"/>
    </source>
</evidence>
<keyword evidence="29" id="KW-1185">Reference proteome</keyword>
<keyword evidence="15 23" id="KW-0238">DNA-binding</keyword>
<evidence type="ECO:0000256" key="24">
    <source>
        <dbReference type="SAM" id="MobiDB-lite"/>
    </source>
</evidence>
<protein>
    <recommendedName>
        <fullName evidence="23">DNA topoisomerase</fullName>
        <ecNumber evidence="23">5.6.2.1</ecNumber>
    </recommendedName>
</protein>
<dbReference type="InterPro" id="IPR001932">
    <property type="entry name" value="PPM-type_phosphatase-like_dom"/>
</dbReference>
<dbReference type="Pfam" id="PF23546">
    <property type="entry name" value="Zn_ribbon_TOP3B"/>
    <property type="match status" value="1"/>
</dbReference>
<dbReference type="InterPro" id="IPR000222">
    <property type="entry name" value="PP2C_BS"/>
</dbReference>
<evidence type="ECO:0000256" key="18">
    <source>
        <dbReference type="ARBA" id="ARBA00023242"/>
    </source>
</evidence>
<keyword evidence="8" id="KW-0597">Phosphoprotein</keyword>
<evidence type="ECO:0000256" key="12">
    <source>
        <dbReference type="ARBA" id="ARBA00022842"/>
    </source>
</evidence>
<dbReference type="InterPro" id="IPR000380">
    <property type="entry name" value="Topo_IA"/>
</dbReference>
<evidence type="ECO:0000313" key="29">
    <source>
        <dbReference type="Proteomes" id="UP000606274"/>
    </source>
</evidence>
<keyword evidence="12" id="KW-0460">Magnesium</keyword>
<feature type="domain" description="Toprim" evidence="25">
    <location>
        <begin position="3"/>
        <end position="153"/>
    </location>
</feature>
<dbReference type="GO" id="GO:0006265">
    <property type="term" value="P:DNA topological change"/>
    <property type="evidence" value="ECO:0007669"/>
    <property type="project" value="InterPro"/>
</dbReference>
<dbReference type="FunFam" id="3.40.50.140:FF:000002">
    <property type="entry name" value="DNA topoisomerase"/>
    <property type="match status" value="1"/>
</dbReference>
<dbReference type="AlphaFoldDB" id="A0A8T0A5X9"/>
<dbReference type="Gene3D" id="3.60.40.10">
    <property type="entry name" value="PPM-type phosphatase domain"/>
    <property type="match status" value="1"/>
</dbReference>
<dbReference type="CDD" id="cd00143">
    <property type="entry name" value="PP2Cc"/>
    <property type="match status" value="1"/>
</dbReference>
<dbReference type="CDD" id="cd03362">
    <property type="entry name" value="TOPRIM_TopoIA_TopoIII"/>
    <property type="match status" value="1"/>
</dbReference>
<evidence type="ECO:0000256" key="6">
    <source>
        <dbReference type="ARBA" id="ARBA00009446"/>
    </source>
</evidence>
<dbReference type="GO" id="GO:0046872">
    <property type="term" value="F:metal ion binding"/>
    <property type="evidence" value="ECO:0007669"/>
    <property type="project" value="UniProtKB-KW"/>
</dbReference>
<evidence type="ECO:0000256" key="5">
    <source>
        <dbReference type="ARBA" id="ARBA00004496"/>
    </source>
</evidence>
<keyword evidence="16" id="KW-0464">Manganese</keyword>
<dbReference type="InterPro" id="IPR034144">
    <property type="entry name" value="TOPRIM_TopoIII"/>
</dbReference>
<dbReference type="PANTHER" id="PTHR11390">
    <property type="entry name" value="PROKARYOTIC DNA TOPOISOMERASE"/>
    <property type="match status" value="1"/>
</dbReference>
<dbReference type="InterPro" id="IPR023406">
    <property type="entry name" value="Topo_IA_AS"/>
</dbReference>
<keyword evidence="11 22" id="KW-0378">Hydrolase</keyword>
<keyword evidence="17 23" id="KW-0413">Isomerase</keyword>
<keyword evidence="14 23" id="KW-0799">Topoisomerase</keyword>
<dbReference type="InterPro" id="IPR013497">
    <property type="entry name" value="Topo_IA_cen"/>
</dbReference>
<dbReference type="InterPro" id="IPR013826">
    <property type="entry name" value="Topo_IA_cen_sub3"/>
</dbReference>
<evidence type="ECO:0000256" key="19">
    <source>
        <dbReference type="ARBA" id="ARBA00047761"/>
    </source>
</evidence>
<dbReference type="SMART" id="SM00436">
    <property type="entry name" value="TOP1Bc"/>
    <property type="match status" value="1"/>
</dbReference>
<dbReference type="EMBL" id="JABFDY010000027">
    <property type="protein sequence ID" value="KAF7687258.1"/>
    <property type="molecule type" value="Genomic_DNA"/>
</dbReference>
<evidence type="ECO:0000256" key="22">
    <source>
        <dbReference type="RuleBase" id="RU003465"/>
    </source>
</evidence>
<dbReference type="InterPro" id="IPR013825">
    <property type="entry name" value="Topo_IA_cen_sub2"/>
</dbReference>
<dbReference type="EC" id="5.6.2.1" evidence="23"/>
<dbReference type="GO" id="GO:0006281">
    <property type="term" value="P:DNA repair"/>
    <property type="evidence" value="ECO:0007669"/>
    <property type="project" value="TreeGrafter"/>
</dbReference>
<dbReference type="InterPro" id="IPR036457">
    <property type="entry name" value="PPM-type-like_dom_sf"/>
</dbReference>
<feature type="domain" description="Topo IA-type catalytic" evidence="27">
    <location>
        <begin position="171"/>
        <end position="593"/>
    </location>
</feature>
<comment type="cofactor">
    <cofactor evidence="2">
        <name>Mn(2+)</name>
        <dbReference type="ChEBI" id="CHEBI:29035"/>
    </cofactor>
</comment>
<comment type="catalytic activity">
    <reaction evidence="20">
        <text>O-phospho-L-threonyl-[protein] + H2O = L-threonyl-[protein] + phosphate</text>
        <dbReference type="Rhea" id="RHEA:47004"/>
        <dbReference type="Rhea" id="RHEA-COMP:11060"/>
        <dbReference type="Rhea" id="RHEA-COMP:11605"/>
        <dbReference type="ChEBI" id="CHEBI:15377"/>
        <dbReference type="ChEBI" id="CHEBI:30013"/>
        <dbReference type="ChEBI" id="CHEBI:43474"/>
        <dbReference type="ChEBI" id="CHEBI:61977"/>
        <dbReference type="EC" id="3.1.3.16"/>
    </reaction>
</comment>
<keyword evidence="18" id="KW-0539">Nucleus</keyword>
<dbReference type="SUPFAM" id="SSF56712">
    <property type="entry name" value="Prokaryotic type I DNA topoisomerase"/>
    <property type="match status" value="1"/>
</dbReference>
<evidence type="ECO:0000259" key="25">
    <source>
        <dbReference type="PROSITE" id="PS50880"/>
    </source>
</evidence>
<dbReference type="GO" id="GO:0006310">
    <property type="term" value="P:DNA recombination"/>
    <property type="evidence" value="ECO:0007669"/>
    <property type="project" value="TreeGrafter"/>
</dbReference>
<dbReference type="InterPro" id="IPR003602">
    <property type="entry name" value="Topo_IA_DNA-bd_dom"/>
</dbReference>
<evidence type="ECO:0000256" key="15">
    <source>
        <dbReference type="ARBA" id="ARBA00023125"/>
    </source>
</evidence>
<dbReference type="InterPro" id="IPR056452">
    <property type="entry name" value="Zn_ribbon_TOP3B"/>
</dbReference>
<organism evidence="28 29">
    <name type="scientific">Silurus meridionalis</name>
    <name type="common">Southern catfish</name>
    <name type="synonym">Silurus soldatovi meridionalis</name>
    <dbReference type="NCBI Taxonomy" id="175797"/>
    <lineage>
        <taxon>Eukaryota</taxon>
        <taxon>Metazoa</taxon>
        <taxon>Chordata</taxon>
        <taxon>Craniata</taxon>
        <taxon>Vertebrata</taxon>
        <taxon>Euteleostomi</taxon>
        <taxon>Actinopterygii</taxon>
        <taxon>Neopterygii</taxon>
        <taxon>Teleostei</taxon>
        <taxon>Ostariophysi</taxon>
        <taxon>Siluriformes</taxon>
        <taxon>Siluridae</taxon>
        <taxon>Silurus</taxon>
    </lineage>
</organism>
<comment type="cofactor">
    <cofactor evidence="3">
        <name>Mg(2+)</name>
        <dbReference type="ChEBI" id="CHEBI:18420"/>
    </cofactor>
</comment>
<evidence type="ECO:0000256" key="3">
    <source>
        <dbReference type="ARBA" id="ARBA00001946"/>
    </source>
</evidence>
<evidence type="ECO:0000256" key="8">
    <source>
        <dbReference type="ARBA" id="ARBA00022553"/>
    </source>
</evidence>
<evidence type="ECO:0000259" key="26">
    <source>
        <dbReference type="PROSITE" id="PS51746"/>
    </source>
</evidence>
<dbReference type="InterPro" id="IPR023405">
    <property type="entry name" value="Topo_IA_core_domain"/>
</dbReference>
<dbReference type="FunFam" id="3.60.40.10:FF:000021">
    <property type="entry name" value="Protein phosphatase, Mg2+/Mn2+-dependent, 1E"/>
    <property type="match status" value="1"/>
</dbReference>
<dbReference type="Gene3D" id="2.70.20.10">
    <property type="entry name" value="Topoisomerase I, domain 3"/>
    <property type="match status" value="1"/>
</dbReference>
<dbReference type="SMART" id="SM00493">
    <property type="entry name" value="TOPRIM"/>
    <property type="match status" value="1"/>
</dbReference>
<dbReference type="PANTHER" id="PTHR11390:SF20">
    <property type="entry name" value="DNA TOPOISOMERASE 3-BETA-1"/>
    <property type="match status" value="1"/>
</dbReference>
<dbReference type="Pfam" id="PF01131">
    <property type="entry name" value="Topoisom_bac"/>
    <property type="match status" value="1"/>
</dbReference>
<evidence type="ECO:0000256" key="9">
    <source>
        <dbReference type="ARBA" id="ARBA00022723"/>
    </source>
</evidence>
<dbReference type="GO" id="GO:0003917">
    <property type="term" value="F:DNA topoisomerase type I (single strand cut, ATP-independent) activity"/>
    <property type="evidence" value="ECO:0007669"/>
    <property type="project" value="UniProtKB-EC"/>
</dbReference>
<evidence type="ECO:0000256" key="20">
    <source>
        <dbReference type="ARBA" id="ARBA00048336"/>
    </source>
</evidence>
<dbReference type="FunFam" id="1.10.290.10:FF:000001">
    <property type="entry name" value="DNA topoisomerase"/>
    <property type="match status" value="1"/>
</dbReference>
<keyword evidence="9" id="KW-0479">Metal-binding</keyword>
<evidence type="ECO:0000259" key="27">
    <source>
        <dbReference type="PROSITE" id="PS52039"/>
    </source>
</evidence>
<dbReference type="InterPro" id="IPR006171">
    <property type="entry name" value="TOPRIM_dom"/>
</dbReference>
<comment type="similarity">
    <text evidence="22">Belongs to the PP2C family.</text>
</comment>
<feature type="region of interest" description="Disordered" evidence="24">
    <location>
        <begin position="821"/>
        <end position="840"/>
    </location>
</feature>
<comment type="similarity">
    <text evidence="6 23">Belongs to the type IA topoisomerase family.</text>
</comment>
<dbReference type="GO" id="GO:0005737">
    <property type="term" value="C:cytoplasm"/>
    <property type="evidence" value="ECO:0007669"/>
    <property type="project" value="UniProtKB-SubCell"/>
</dbReference>
<name>A0A8T0A5X9_SILME</name>
<dbReference type="GO" id="GO:0004722">
    <property type="term" value="F:protein serine/threonine phosphatase activity"/>
    <property type="evidence" value="ECO:0007669"/>
    <property type="project" value="UniProtKB-EC"/>
</dbReference>
<evidence type="ECO:0000256" key="16">
    <source>
        <dbReference type="ARBA" id="ARBA00023211"/>
    </source>
</evidence>
<comment type="catalytic activity">
    <reaction evidence="1 23">
        <text>ATP-independent breakage of single-stranded DNA, followed by passage and rejoining.</text>
        <dbReference type="EC" id="5.6.2.1"/>
    </reaction>
</comment>
<evidence type="ECO:0000256" key="14">
    <source>
        <dbReference type="ARBA" id="ARBA00023029"/>
    </source>
</evidence>
<dbReference type="Pfam" id="PF01751">
    <property type="entry name" value="Toprim"/>
    <property type="match status" value="1"/>
</dbReference>
<evidence type="ECO:0000256" key="4">
    <source>
        <dbReference type="ARBA" id="ARBA00004123"/>
    </source>
</evidence>
<dbReference type="Pfam" id="PF00481">
    <property type="entry name" value="PP2C"/>
    <property type="match status" value="1"/>
</dbReference>
<feature type="domain" description="PPM-type phosphatase" evidence="26">
    <location>
        <begin position="982"/>
        <end position="1239"/>
    </location>
</feature>
<evidence type="ECO:0000256" key="21">
    <source>
        <dbReference type="ARBA" id="ARBA00063519"/>
    </source>
</evidence>
<evidence type="ECO:0000256" key="10">
    <source>
        <dbReference type="ARBA" id="ARBA00022737"/>
    </source>
</evidence>
<dbReference type="PROSITE" id="PS52039">
    <property type="entry name" value="TOPO_IA_2"/>
    <property type="match status" value="1"/>
</dbReference>
<keyword evidence="7" id="KW-0963">Cytoplasm</keyword>
<evidence type="ECO:0000256" key="17">
    <source>
        <dbReference type="ARBA" id="ARBA00023235"/>
    </source>
</evidence>
<comment type="function">
    <text evidence="23">Introduces a single-strand break via transesterification at a target site in duplex DNA. Releases the supercoiling and torsional tension of DNA introduced during the DNA replication and transcription by transiently cleaving and rejoining one strand of the DNA duplex. The scissile phosphodiester is attacked by the catalytic tyrosine of the enzyme, resulting in the formation of a DNA-(5'-phosphotyrosyl)-enzyme intermediate and the expulsion of a 3'-OH DNA strand.</text>
</comment>
<evidence type="ECO:0000256" key="11">
    <source>
        <dbReference type="ARBA" id="ARBA00022801"/>
    </source>
</evidence>
<comment type="caution">
    <text evidence="28">The sequence shown here is derived from an EMBL/GenBank/DDBJ whole genome shotgun (WGS) entry which is preliminary data.</text>
</comment>
<comment type="subunit">
    <text evidence="21">Heterotrimer. Interacts with PAX1 and ARHGEF6 (or ARHGEF7).</text>
</comment>
<keyword evidence="13 22" id="KW-0904">Protein phosphatase</keyword>
<comment type="subcellular location">
    <subcellularLocation>
        <location evidence="5">Cytoplasm</location>
    </subcellularLocation>
    <subcellularLocation>
        <location evidence="4">Nucleus</location>
    </subcellularLocation>
</comment>
<dbReference type="Gene3D" id="1.10.290.10">
    <property type="entry name" value="Topoisomerase I, domain 4"/>
    <property type="match status" value="1"/>
</dbReference>
<dbReference type="GO" id="GO:0005634">
    <property type="term" value="C:nucleus"/>
    <property type="evidence" value="ECO:0007669"/>
    <property type="project" value="UniProtKB-SubCell"/>
</dbReference>
<evidence type="ECO:0000256" key="13">
    <source>
        <dbReference type="ARBA" id="ARBA00022912"/>
    </source>
</evidence>
<dbReference type="PRINTS" id="PR00417">
    <property type="entry name" value="PRTPISMRASEI"/>
</dbReference>
<dbReference type="Gene3D" id="1.10.460.10">
    <property type="entry name" value="Topoisomerase I, domain 2"/>
    <property type="match status" value="1"/>
</dbReference>
<dbReference type="CDD" id="cd00186">
    <property type="entry name" value="TOP1Ac"/>
    <property type="match status" value="1"/>
</dbReference>
<proteinExistence type="inferred from homology"/>
<dbReference type="PROSITE" id="PS50880">
    <property type="entry name" value="TOPRIM"/>
    <property type="match status" value="1"/>
</dbReference>
<dbReference type="PROSITE" id="PS51746">
    <property type="entry name" value="PPM_2"/>
    <property type="match status" value="1"/>
</dbReference>
<dbReference type="SUPFAM" id="SSF81606">
    <property type="entry name" value="PP2C-like"/>
    <property type="match status" value="1"/>
</dbReference>
<dbReference type="PROSITE" id="PS00396">
    <property type="entry name" value="TOPO_IA_1"/>
    <property type="match status" value="1"/>
</dbReference>
<dbReference type="SMART" id="SM00332">
    <property type="entry name" value="PP2Cc"/>
    <property type="match status" value="1"/>
</dbReference>
<dbReference type="PROSITE" id="PS01032">
    <property type="entry name" value="PPM_1"/>
    <property type="match status" value="1"/>
</dbReference>
<comment type="catalytic activity">
    <reaction evidence="19">
        <text>O-phospho-L-seryl-[protein] + H2O = L-seryl-[protein] + phosphate</text>
        <dbReference type="Rhea" id="RHEA:20629"/>
        <dbReference type="Rhea" id="RHEA-COMP:9863"/>
        <dbReference type="Rhea" id="RHEA-COMP:11604"/>
        <dbReference type="ChEBI" id="CHEBI:15377"/>
        <dbReference type="ChEBI" id="CHEBI:29999"/>
        <dbReference type="ChEBI" id="CHEBI:43474"/>
        <dbReference type="ChEBI" id="CHEBI:83421"/>
        <dbReference type="EC" id="3.1.3.16"/>
    </reaction>
</comment>
<evidence type="ECO:0000256" key="23">
    <source>
        <dbReference type="RuleBase" id="RU362092"/>
    </source>
</evidence>
<dbReference type="InterPro" id="IPR003601">
    <property type="entry name" value="Topo_IA_2"/>
</dbReference>
<evidence type="ECO:0000256" key="7">
    <source>
        <dbReference type="ARBA" id="ARBA00022490"/>
    </source>
</evidence>